<evidence type="ECO:0000313" key="2">
    <source>
        <dbReference type="Proteomes" id="UP000238823"/>
    </source>
</evidence>
<protein>
    <submittedName>
        <fullName evidence="1">Uncharacterized protein</fullName>
    </submittedName>
</protein>
<dbReference type="Proteomes" id="UP000238823">
    <property type="component" value="Unassembled WGS sequence"/>
</dbReference>
<comment type="caution">
    <text evidence="1">The sequence shown here is derived from an EMBL/GenBank/DDBJ whole genome shotgun (WGS) entry which is preliminary data.</text>
</comment>
<dbReference type="EMBL" id="PVNL01000083">
    <property type="protein sequence ID" value="PRQ06133.1"/>
    <property type="molecule type" value="Genomic_DNA"/>
</dbReference>
<proteinExistence type="predicted"/>
<evidence type="ECO:0000313" key="1">
    <source>
        <dbReference type="EMBL" id="PRQ06133.1"/>
    </source>
</evidence>
<name>A0A2S9YM17_9BACT</name>
<gene>
    <name evidence="1" type="ORF">ENSA7_41670</name>
</gene>
<organism evidence="1 2">
    <name type="scientific">Enhygromyxa salina</name>
    <dbReference type="NCBI Taxonomy" id="215803"/>
    <lineage>
        <taxon>Bacteria</taxon>
        <taxon>Pseudomonadati</taxon>
        <taxon>Myxococcota</taxon>
        <taxon>Polyangia</taxon>
        <taxon>Nannocystales</taxon>
        <taxon>Nannocystaceae</taxon>
        <taxon>Enhygromyxa</taxon>
    </lineage>
</organism>
<accession>A0A2S9YM17</accession>
<dbReference type="AlphaFoldDB" id="A0A2S9YM17"/>
<sequence length="86" mass="9275">MLPPVTTPVGLDVRVAGDHFSVWTRDPARPLAIGPASALHIRVDDPGDNGCVDAMLALHENSQAFKRLAEPNLARLRRAKVIVENG</sequence>
<reference evidence="1 2" key="1">
    <citation type="submission" date="2018-03" db="EMBL/GenBank/DDBJ databases">
        <title>Draft Genome Sequences of the Obligatory Marine Myxobacteria Enhygromyxa salina SWB007.</title>
        <authorList>
            <person name="Poehlein A."/>
            <person name="Moghaddam J.A."/>
            <person name="Harms H."/>
            <person name="Alanjari M."/>
            <person name="Koenig G.M."/>
            <person name="Daniel R."/>
            <person name="Schaeberle T.F."/>
        </authorList>
    </citation>
    <scope>NUCLEOTIDE SEQUENCE [LARGE SCALE GENOMIC DNA]</scope>
    <source>
        <strain evidence="1 2">SWB007</strain>
    </source>
</reference>